<dbReference type="PANTHER" id="PTHR43436:SF1">
    <property type="entry name" value="TRANSCRIPTIONAL REGULATORY PROTEIN"/>
    <property type="match status" value="1"/>
</dbReference>
<dbReference type="HOGENOM" id="CLU_1153424_0_0_1"/>
<feature type="transmembrane region" description="Helical" evidence="1">
    <location>
        <begin position="121"/>
        <end position="140"/>
    </location>
</feature>
<evidence type="ECO:0000256" key="1">
    <source>
        <dbReference type="SAM" id="Phobius"/>
    </source>
</evidence>
<organism evidence="3 4">
    <name type="scientific">Vitis vinifera</name>
    <name type="common">Grape</name>
    <dbReference type="NCBI Taxonomy" id="29760"/>
    <lineage>
        <taxon>Eukaryota</taxon>
        <taxon>Viridiplantae</taxon>
        <taxon>Streptophyta</taxon>
        <taxon>Embryophyta</taxon>
        <taxon>Tracheophyta</taxon>
        <taxon>Spermatophyta</taxon>
        <taxon>Magnoliopsida</taxon>
        <taxon>eudicotyledons</taxon>
        <taxon>Gunneridae</taxon>
        <taxon>Pentapetalae</taxon>
        <taxon>rosids</taxon>
        <taxon>Vitales</taxon>
        <taxon>Vitaceae</taxon>
        <taxon>Viteae</taxon>
        <taxon>Vitis</taxon>
    </lineage>
</organism>
<evidence type="ECO:0000259" key="2">
    <source>
        <dbReference type="Pfam" id="PF01965"/>
    </source>
</evidence>
<proteinExistence type="predicted"/>
<protein>
    <recommendedName>
        <fullName evidence="2">DJ-1/PfpI domain-containing protein</fullName>
    </recommendedName>
</protein>
<accession>D7UB55</accession>
<dbReference type="eggNOG" id="KOG2764">
    <property type="taxonomic scope" value="Eukaryota"/>
</dbReference>
<dbReference type="PaxDb" id="29760-VIT_15s0024g01260.t01"/>
<evidence type="ECO:0000313" key="3">
    <source>
        <dbReference type="EMBL" id="CBI39979.3"/>
    </source>
</evidence>
<dbReference type="Gene3D" id="3.40.50.880">
    <property type="match status" value="1"/>
</dbReference>
<keyword evidence="4" id="KW-1185">Reference proteome</keyword>
<dbReference type="InterPro" id="IPR029062">
    <property type="entry name" value="Class_I_gatase-like"/>
</dbReference>
<dbReference type="EMBL" id="FN596748">
    <property type="protein sequence ID" value="CBI39979.3"/>
    <property type="molecule type" value="Genomic_DNA"/>
</dbReference>
<dbReference type="Proteomes" id="UP000009183">
    <property type="component" value="Chromosome 15"/>
</dbReference>
<dbReference type="Pfam" id="PF01965">
    <property type="entry name" value="DJ-1_PfpI"/>
    <property type="match status" value="1"/>
</dbReference>
<dbReference type="GO" id="GO:0001216">
    <property type="term" value="F:DNA-binding transcription activator activity"/>
    <property type="evidence" value="ECO:0000318"/>
    <property type="project" value="GO_Central"/>
</dbReference>
<dbReference type="OrthoDB" id="543156at2759"/>
<dbReference type="STRING" id="29760.D7UB55"/>
<keyword evidence="1" id="KW-0812">Transmembrane</keyword>
<reference evidence="4" key="1">
    <citation type="journal article" date="2007" name="Nature">
        <title>The grapevine genome sequence suggests ancestral hexaploidization in major angiosperm phyla.</title>
        <authorList>
            <consortium name="The French-Italian Public Consortium for Grapevine Genome Characterization."/>
            <person name="Jaillon O."/>
            <person name="Aury J.-M."/>
            <person name="Noel B."/>
            <person name="Policriti A."/>
            <person name="Clepet C."/>
            <person name="Casagrande A."/>
            <person name="Choisne N."/>
            <person name="Aubourg S."/>
            <person name="Vitulo N."/>
            <person name="Jubin C."/>
            <person name="Vezzi A."/>
            <person name="Legeai F."/>
            <person name="Hugueney P."/>
            <person name="Dasilva C."/>
            <person name="Horner D."/>
            <person name="Mica E."/>
            <person name="Jublot D."/>
            <person name="Poulain J."/>
            <person name="Bruyere C."/>
            <person name="Billault A."/>
            <person name="Segurens B."/>
            <person name="Gouyvenoux M."/>
            <person name="Ugarte E."/>
            <person name="Cattonaro F."/>
            <person name="Anthouard V."/>
            <person name="Vico V."/>
            <person name="Del Fabbro C."/>
            <person name="Alaux M."/>
            <person name="Di Gaspero G."/>
            <person name="Dumas V."/>
            <person name="Felice N."/>
            <person name="Paillard S."/>
            <person name="Juman I."/>
            <person name="Moroldo M."/>
            <person name="Scalabrin S."/>
            <person name="Canaguier A."/>
            <person name="Le Clainche I."/>
            <person name="Malacrida G."/>
            <person name="Durand E."/>
            <person name="Pesole G."/>
            <person name="Laucou V."/>
            <person name="Chatelet P."/>
            <person name="Merdinoglu D."/>
            <person name="Delledonne M."/>
            <person name="Pezzotti M."/>
            <person name="Lecharny A."/>
            <person name="Scarpelli C."/>
            <person name="Artiguenave F."/>
            <person name="Pe M.E."/>
            <person name="Valle G."/>
            <person name="Morgante M."/>
            <person name="Caboche M."/>
            <person name="Adam-Blondon A.-F."/>
            <person name="Weissenbach J."/>
            <person name="Quetier F."/>
            <person name="Wincker P."/>
        </authorList>
    </citation>
    <scope>NUCLEOTIDE SEQUENCE [LARGE SCALE GENOMIC DNA]</scope>
    <source>
        <strain evidence="4">cv. Pinot noir / PN40024</strain>
    </source>
</reference>
<sequence length="241" mass="27101">MEVVITIDELRRAGVNVTVLPVRKRLQVDACRGVDIVADAPISDCAGADFDLILLPGGMPGAATLGAGDILESMVKKHADDGQLYAIFRVAPAVALGSWGLMHGFAFWFDVELNGSVGFSFFIYFLLVADSITLPMSSFFNTHSPIFMQKLFAQVVKNEIKYVKWVYGHYTGDVHLKITTIHISFIISSRFGYQSNSLNIPAFRNLIFRYSILKIIFRVFTFRNLIFRRSILKIIFRVSTF</sequence>
<dbReference type="InParanoid" id="D7UB55"/>
<gene>
    <name evidence="3" type="ordered locus">VIT_15s0024g01260</name>
</gene>
<dbReference type="InterPro" id="IPR002818">
    <property type="entry name" value="DJ-1/PfpI"/>
</dbReference>
<keyword evidence="1" id="KW-1133">Transmembrane helix</keyword>
<name>D7UB55_VITVI</name>
<dbReference type="PANTHER" id="PTHR43436">
    <property type="entry name" value="ARAC-FAMILY TRANSCRIPTIONAL REGULATOR"/>
    <property type="match status" value="1"/>
</dbReference>
<feature type="domain" description="DJ-1/PfpI" evidence="2">
    <location>
        <begin position="1"/>
        <end position="104"/>
    </location>
</feature>
<keyword evidence="1" id="KW-0472">Membrane</keyword>
<dbReference type="SUPFAM" id="SSF52317">
    <property type="entry name" value="Class I glutamine amidotransferase-like"/>
    <property type="match status" value="1"/>
</dbReference>
<feature type="transmembrane region" description="Helical" evidence="1">
    <location>
        <begin position="84"/>
        <end position="109"/>
    </location>
</feature>
<dbReference type="GO" id="GO:0006355">
    <property type="term" value="P:regulation of DNA-templated transcription"/>
    <property type="evidence" value="ECO:0000318"/>
    <property type="project" value="GO_Central"/>
</dbReference>
<dbReference type="AlphaFoldDB" id="D7UB55"/>
<evidence type="ECO:0000313" key="4">
    <source>
        <dbReference type="Proteomes" id="UP000009183"/>
    </source>
</evidence>